<dbReference type="SUPFAM" id="SSF63707">
    <property type="entry name" value="Ganglioside M2 (gm2) activator"/>
    <property type="match status" value="1"/>
</dbReference>
<evidence type="ECO:0000256" key="1">
    <source>
        <dbReference type="ARBA" id="ARBA00022729"/>
    </source>
</evidence>
<reference evidence="3" key="1">
    <citation type="submission" date="2022-03" db="EMBL/GenBank/DDBJ databases">
        <authorList>
            <person name="Lindestad O."/>
        </authorList>
    </citation>
    <scope>NUCLEOTIDE SEQUENCE</scope>
</reference>
<dbReference type="Gene3D" id="2.70.220.10">
    <property type="entry name" value="Ganglioside GM2 activator"/>
    <property type="match status" value="1"/>
</dbReference>
<accession>A0A8S4R1J5</accession>
<name>A0A8S4R1J5_9NEOP</name>
<feature type="signal peptide" evidence="2">
    <location>
        <begin position="1"/>
        <end position="21"/>
    </location>
</feature>
<dbReference type="Proteomes" id="UP000838756">
    <property type="component" value="Unassembled WGS sequence"/>
</dbReference>
<feature type="chain" id="PRO_5035755582" evidence="2">
    <location>
        <begin position="22"/>
        <end position="189"/>
    </location>
</feature>
<comment type="caution">
    <text evidence="3">The sequence shown here is derived from an EMBL/GenBank/DDBJ whole genome shotgun (WGS) entry which is preliminary data.</text>
</comment>
<gene>
    <name evidence="3" type="primary">jg3104</name>
    <name evidence="3" type="ORF">PAEG_LOCUS8567</name>
</gene>
<dbReference type="OrthoDB" id="7358562at2759"/>
<dbReference type="InterPro" id="IPR036846">
    <property type="entry name" value="GM2-AP_sf"/>
</dbReference>
<evidence type="ECO:0000313" key="4">
    <source>
        <dbReference type="Proteomes" id="UP000838756"/>
    </source>
</evidence>
<proteinExistence type="predicted"/>
<organism evidence="3 4">
    <name type="scientific">Pararge aegeria aegeria</name>
    <dbReference type="NCBI Taxonomy" id="348720"/>
    <lineage>
        <taxon>Eukaryota</taxon>
        <taxon>Metazoa</taxon>
        <taxon>Ecdysozoa</taxon>
        <taxon>Arthropoda</taxon>
        <taxon>Hexapoda</taxon>
        <taxon>Insecta</taxon>
        <taxon>Pterygota</taxon>
        <taxon>Neoptera</taxon>
        <taxon>Endopterygota</taxon>
        <taxon>Lepidoptera</taxon>
        <taxon>Glossata</taxon>
        <taxon>Ditrysia</taxon>
        <taxon>Papilionoidea</taxon>
        <taxon>Nymphalidae</taxon>
        <taxon>Satyrinae</taxon>
        <taxon>Satyrini</taxon>
        <taxon>Parargina</taxon>
        <taxon>Pararge</taxon>
    </lineage>
</organism>
<dbReference type="AlphaFoldDB" id="A0A8S4R1J5"/>
<protein>
    <submittedName>
        <fullName evidence="3">Jg3104 protein</fullName>
    </submittedName>
</protein>
<keyword evidence="4" id="KW-1185">Reference proteome</keyword>
<sequence length="189" mass="21580">MEYVKLFVTIFIFYVSNISFAQLEDDNCYAAIFTEGTKDCDDFQNDIFICSLNIEIAPENDEGTNSMLLYGFMEVKEDLGEEYEVQLNVWKDIGTGLQFMYSIEGNLCDSLKRDDTPWKPMVEALKTSDCPVATGVYPVKNMTMSLDFAENVMNHEFCGDYLTKIIIMTLDKQISCYQLSIAVEEVPCE</sequence>
<evidence type="ECO:0000313" key="3">
    <source>
        <dbReference type="EMBL" id="CAH2229080.1"/>
    </source>
</evidence>
<evidence type="ECO:0000256" key="2">
    <source>
        <dbReference type="SAM" id="SignalP"/>
    </source>
</evidence>
<keyword evidence="1 2" id="KW-0732">Signal</keyword>
<dbReference type="EMBL" id="CAKXAJ010024679">
    <property type="protein sequence ID" value="CAH2229080.1"/>
    <property type="molecule type" value="Genomic_DNA"/>
</dbReference>